<evidence type="ECO:0000313" key="3">
    <source>
        <dbReference type="Proteomes" id="UP000030763"/>
    </source>
</evidence>
<gene>
    <name evidence="2" type="ORF">EMWEY_00038440</name>
</gene>
<dbReference type="VEuPathDB" id="ToxoDB:EMWEY_00038440"/>
<dbReference type="RefSeq" id="XP_013337791.1">
    <property type="nucleotide sequence ID" value="XM_013482337.1"/>
</dbReference>
<keyword evidence="3" id="KW-1185">Reference proteome</keyword>
<evidence type="ECO:0000256" key="1">
    <source>
        <dbReference type="SAM" id="MobiDB-lite"/>
    </source>
</evidence>
<dbReference type="AlphaFoldDB" id="U6MAU0"/>
<accession>U6MAU0</accession>
<dbReference type="OrthoDB" id="345880at2759"/>
<reference evidence="2" key="1">
    <citation type="submission" date="2013-10" db="EMBL/GenBank/DDBJ databases">
        <title>Genomic analysis of the causative agents of coccidiosis in chickens.</title>
        <authorList>
            <person name="Reid A.J."/>
            <person name="Blake D."/>
            <person name="Billington K."/>
            <person name="Browne H."/>
            <person name="Dunn M."/>
            <person name="Hung S."/>
            <person name="Kawahara F."/>
            <person name="Miranda-Saavedra D."/>
            <person name="Mourier T."/>
            <person name="Nagra H."/>
            <person name="Otto T.D."/>
            <person name="Rawlings N."/>
            <person name="Sanchez A."/>
            <person name="Sanders M."/>
            <person name="Subramaniam C."/>
            <person name="Tay Y."/>
            <person name="Dear P."/>
            <person name="Doerig C."/>
            <person name="Gruber A."/>
            <person name="Parkinson J."/>
            <person name="Shirley M."/>
            <person name="Wan K.L."/>
            <person name="Berriman M."/>
            <person name="Tomley F."/>
            <person name="Pain A."/>
        </authorList>
    </citation>
    <scope>NUCLEOTIDE SEQUENCE [LARGE SCALE GENOMIC DNA]</scope>
    <source>
        <strain evidence="2">Weybridge</strain>
    </source>
</reference>
<dbReference type="GeneID" id="25337830"/>
<dbReference type="OMA" id="KNYGGQF"/>
<protein>
    <submittedName>
        <fullName evidence="2">Uncharacterized protein</fullName>
    </submittedName>
</protein>
<evidence type="ECO:0000313" key="2">
    <source>
        <dbReference type="EMBL" id="CDJ61141.1"/>
    </source>
</evidence>
<sequence length="232" mass="24765">MSYNPTYGGQFQGLYATSQKTTGSGGTSKGPGKATGSVPGGAGGIPGSPTGSGANTEPGDKVIVTIGGLKHVKLDEVKDDDERYFITVGLFEGDNLNEVVNHKRNRTKPVKGQRIGENYLCAFSGEKIVLPISDPSKRFLLYICVVTITKGTDDQGKTFKDISLMGIGFSQAFEVNVCKKYQHTTAELRLVEGGDPSINPGKIDVAIEVCKKDKGEAVPEDQEENIMAQFQA</sequence>
<proteinExistence type="predicted"/>
<name>U6MAU0_EIMMA</name>
<organism evidence="2 3">
    <name type="scientific">Eimeria maxima</name>
    <name type="common">Coccidian parasite</name>
    <dbReference type="NCBI Taxonomy" id="5804"/>
    <lineage>
        <taxon>Eukaryota</taxon>
        <taxon>Sar</taxon>
        <taxon>Alveolata</taxon>
        <taxon>Apicomplexa</taxon>
        <taxon>Conoidasida</taxon>
        <taxon>Coccidia</taxon>
        <taxon>Eucoccidiorida</taxon>
        <taxon>Eimeriorina</taxon>
        <taxon>Eimeriidae</taxon>
        <taxon>Eimeria</taxon>
    </lineage>
</organism>
<dbReference type="Proteomes" id="UP000030763">
    <property type="component" value="Unassembled WGS sequence"/>
</dbReference>
<feature type="region of interest" description="Disordered" evidence="1">
    <location>
        <begin position="18"/>
        <end position="59"/>
    </location>
</feature>
<dbReference type="EMBL" id="HG722017">
    <property type="protein sequence ID" value="CDJ61141.1"/>
    <property type="molecule type" value="Genomic_DNA"/>
</dbReference>
<reference evidence="2" key="2">
    <citation type="submission" date="2013-10" db="EMBL/GenBank/DDBJ databases">
        <authorList>
            <person name="Aslett M."/>
        </authorList>
    </citation>
    <scope>NUCLEOTIDE SEQUENCE [LARGE SCALE GENOMIC DNA]</scope>
    <source>
        <strain evidence="2">Weybridge</strain>
    </source>
</reference>